<feature type="transmembrane region" description="Helical" evidence="1">
    <location>
        <begin position="6"/>
        <end position="25"/>
    </location>
</feature>
<sequence>MQVKNLIILFAVGILLCGAIGIYLTQKSASVKGELDLEATLPTGPYMRHIVYEPYAEPWTKITLNGMPSTNDDLYELIRKYKEYSSPENITYKEKDDGRVIIIDIYWRLQPSRKLATFEITKEKPGLGTEYRCTVYECQI</sequence>
<evidence type="ECO:0000313" key="3">
    <source>
        <dbReference type="EMBL" id="QHQ40471.1"/>
    </source>
</evidence>
<keyword evidence="1" id="KW-0472">Membrane</keyword>
<dbReference type="AlphaFoldDB" id="A0A6P1TF44"/>
<evidence type="ECO:0000313" key="2">
    <source>
        <dbReference type="EMBL" id="MBB5211952.1"/>
    </source>
</evidence>
<organism evidence="2 5">
    <name type="scientific">Microbulbifer hydrolyticus</name>
    <dbReference type="NCBI Taxonomy" id="48074"/>
    <lineage>
        <taxon>Bacteria</taxon>
        <taxon>Pseudomonadati</taxon>
        <taxon>Pseudomonadota</taxon>
        <taxon>Gammaproteobacteria</taxon>
        <taxon>Cellvibrionales</taxon>
        <taxon>Microbulbiferaceae</taxon>
        <taxon>Microbulbifer</taxon>
    </lineage>
</organism>
<accession>A0A6P1TF44</accession>
<dbReference type="RefSeq" id="WP_161859763.1">
    <property type="nucleotide sequence ID" value="NZ_CP047491.1"/>
</dbReference>
<keyword evidence="1" id="KW-1133">Transmembrane helix</keyword>
<evidence type="ECO:0000256" key="1">
    <source>
        <dbReference type="SAM" id="Phobius"/>
    </source>
</evidence>
<evidence type="ECO:0000313" key="5">
    <source>
        <dbReference type="Proteomes" id="UP000563601"/>
    </source>
</evidence>
<dbReference type="EMBL" id="CP047491">
    <property type="protein sequence ID" value="QHQ40471.1"/>
    <property type="molecule type" value="Genomic_DNA"/>
</dbReference>
<dbReference type="EMBL" id="JACHHR010000002">
    <property type="protein sequence ID" value="MBB5211952.1"/>
    <property type="molecule type" value="Genomic_DNA"/>
</dbReference>
<keyword evidence="4" id="KW-1185">Reference proteome</keyword>
<reference evidence="3 4" key="1">
    <citation type="submission" date="2020-01" db="EMBL/GenBank/DDBJ databases">
        <title>The possibility of degradation of plastic by Microbulbifer hydrolyticus IRE-31.</title>
        <authorList>
            <person name="Liu L."/>
        </authorList>
    </citation>
    <scope>NUCLEOTIDE SEQUENCE [LARGE SCALE GENOMIC DNA]</scope>
    <source>
        <strain evidence="3 4">IRE-31</strain>
    </source>
</reference>
<name>A0A6P1TF44_9GAMM</name>
<dbReference type="Proteomes" id="UP000563601">
    <property type="component" value="Unassembled WGS sequence"/>
</dbReference>
<protein>
    <submittedName>
        <fullName evidence="2">Uncharacterized protein</fullName>
    </submittedName>
</protein>
<keyword evidence="1" id="KW-0812">Transmembrane</keyword>
<dbReference type="Proteomes" id="UP000464675">
    <property type="component" value="Chromosome"/>
</dbReference>
<evidence type="ECO:0000313" key="4">
    <source>
        <dbReference type="Proteomes" id="UP000464675"/>
    </source>
</evidence>
<reference evidence="2 5" key="2">
    <citation type="submission" date="2020-08" db="EMBL/GenBank/DDBJ databases">
        <title>Genomic Encyclopedia of Type Strains, Phase IV (KMG-IV): sequencing the most valuable type-strain genomes for metagenomic binning, comparative biology and taxonomic classification.</title>
        <authorList>
            <person name="Goeker M."/>
        </authorList>
    </citation>
    <scope>NUCLEOTIDE SEQUENCE [LARGE SCALE GENOMIC DNA]</scope>
    <source>
        <strain evidence="2 5">DSM 11525</strain>
    </source>
</reference>
<proteinExistence type="predicted"/>
<gene>
    <name evidence="3" type="ORF">GTQ55_16800</name>
    <name evidence="2" type="ORF">HNQ53_002170</name>
</gene>